<feature type="disulfide bond" evidence="1">
    <location>
        <begin position="265"/>
        <end position="282"/>
    </location>
</feature>
<evidence type="ECO:0000256" key="2">
    <source>
        <dbReference type="SAM" id="Coils"/>
    </source>
</evidence>
<dbReference type="Gene3D" id="2.10.25.10">
    <property type="entry name" value="Laminin"/>
    <property type="match status" value="1"/>
</dbReference>
<evidence type="ECO:0000313" key="6">
    <source>
        <dbReference type="Proteomes" id="UP000835052"/>
    </source>
</evidence>
<comment type="caution">
    <text evidence="5">The sequence shown here is derived from an EMBL/GenBank/DDBJ whole genome shotgun (WGS) entry which is preliminary data.</text>
</comment>
<feature type="region of interest" description="Disordered" evidence="3">
    <location>
        <begin position="1669"/>
        <end position="1699"/>
    </location>
</feature>
<gene>
    <name evidence="5" type="ORF">CAUJ_LOCUS1030</name>
</gene>
<dbReference type="Proteomes" id="UP000835052">
    <property type="component" value="Unassembled WGS sequence"/>
</dbReference>
<keyword evidence="2" id="KW-0175">Coiled coil</keyword>
<feature type="domain" description="EGF-like" evidence="4">
    <location>
        <begin position="256"/>
        <end position="294"/>
    </location>
</feature>
<evidence type="ECO:0000259" key="4">
    <source>
        <dbReference type="PROSITE" id="PS50026"/>
    </source>
</evidence>
<reference evidence="5" key="1">
    <citation type="submission" date="2020-10" db="EMBL/GenBank/DDBJ databases">
        <authorList>
            <person name="Kikuchi T."/>
        </authorList>
    </citation>
    <scope>NUCLEOTIDE SEQUENCE</scope>
    <source>
        <strain evidence="5">NKZ352</strain>
    </source>
</reference>
<comment type="caution">
    <text evidence="1">Lacks conserved residue(s) required for the propagation of feature annotation.</text>
</comment>
<dbReference type="SMART" id="SM00181">
    <property type="entry name" value="EGF"/>
    <property type="match status" value="3"/>
</dbReference>
<dbReference type="PROSITE" id="PS00022">
    <property type="entry name" value="EGF_1"/>
    <property type="match status" value="3"/>
</dbReference>
<sequence>MNRMDLKSSDALRTKKKQLLETRNNINALKEEIREQVDLLEKMENRIKKGINSDFSLMDRRCRDMEEIVKKQEEKIKNTLEERTEVLKHHLRQQEKLDRLFAIIYNFLSQSQEQQKGKNAMLLFLRFQLAYTEIVERLKENGAATAFIQKIDDQIVAEKQQKSTELQSNIDQDIREIEMENDSLIKTITELKQKSMRLILLLNALSVVWASENWDNFWKDEETFYDFSAATQQIKCAHDGFLNSANSSCTCLPDFSNSDCGRRVCNNFGIPAPIGSISPTHCTCPPAFLGTNCEPVKCIPDNSNSLSARKEEKTISLLVTYNERMKEFWDTGKEELFELICEIGQGYYRNFVMSETATIVDPTADKDQCKQSIEDTFVYELIDPCQPTCKNVDASEIQNLISKTAPNSIAYIVTNVNVTGVTPEMQEKIWSAAIANRIQINVIVYDFTPSLLSSQFDNDPTLLWLKSLAYGTLGNYITANGLDKSGPNAENTITELTSLWDQGYRIAAVLSNGTTFLFTTTSDIYVSARLRLETTDLTTSAGNLTPIIDTKMWKLYKLTVSSQYLNLAFYGLNDGERATVYTKDALNVYSAFVNDVEVDAAFPLIIKGATYSLVIRAENGEIPVTSETIKVGQLLPNAGITLKRNLSDRLNCQFNIFFGNVTCNTAGPVVLHSSDQTSHTASFPIMCASKIDAPRSFEELRRLPDQRPAAQVDDETCNNVPEPPVEVRGSRSFAIVNRKCDSNKNMTDQLFRQPGNIFELLVPYLKSNESLYDNYVAYMGNLYRSDHFDIFLTKVMTNLDDFVTCDANWSLPTDLKNTLGFLNEYSDVFIIVDSAIDGTYVEEIYSRISDNRAKLYFIILESSTYNASTDYNLLNDLAVRSGGVVLRVSSVTDVVKFIGLHLSEGWVANDIAAHAVRLQTVQGVNIPNILLDSSEKYTLLIAYPPQTSNYPNAVVTFNPDTCGNATSFTTFNELQIFNINVGTSGTVCTLTVQTIFPMASLNVVLLAKSTSFVSLAFTNSPTTEYTSTSISFGTGVYPVLASVDGFNTNSQMFISHLNSSNSDIYQTNVSPDERGCNNFTKIVDYQWFCDIPSGIYHVQINAEVGSTKKSRFFPLTCLGADSGSCINGKEAPDDTCICNVGWTGNKCQLPICLNGGTVTSANVCNCPPEYSGMFCEIWNSTSSCTNSPNIPDFRSELGSLIFVVDVSLLSSTSLLDSVPDFPGTQIVVLLYGNSMNPTIVLSTTNSQLLSGALTFNETVPTGGPIALPYEAINKALDSQITRRALVVLVSQNTDFDFNADGQKMVNRLAAQRAELRIFASKKSDGVSLLGLLGNSVPFIFKKIEDFPLYFNSYIVNLFSTGNPQPILNVYASDVVNNSLEVDVQHDDNDNQCVLFVHVLNGKQTLAAVNIAVVGNGSNIYTSKNCKVSLRFTQDDAAVPVFYSIEKLSMFKSAYGFSSDASGKNELLNTGLGQKEGSISIYAINQLADQSTPDQRPKIQIRPLYSNGTFGVASSWLTTRKSSNCTYQYYAVTQPCLDNIAYQAQIITKSTGGLIRQQQVILACSSADRDCLHGTNQNGECKCNVNWQGIACSEPICFNGGTRDGSVCHCVQPTTGANCEHGGVIKTSAVPICFHYFFVSGSAPIPTTTSFAPPSTTTVVIATTTSNLATTATPSPTSTNTGVPKTTNLPTMTTKNSATTTVTPIPTPRVFVFIIDVIGSDENAFNTTLDAVNQFFSYYDPQTTLVMLISNRGSEPSLQFDYQTYDKKNISVFDSIFRNIRDSTAQPNLQLTFDIIYNSTKSSEDKLAGAKSKNIFYVTQVGGDLASKDSLDKLKTEYKFNMSSVAITPFMKDVNGTVEAQLENLSPDVTNTYWTFPAVAAMVESVSGGQTDRPFNSTPPRQPSCVNGLQANIMVIADLSKPRVDSTVDQFNSFMSLFVSGFNSLLNDANRCSKNSPQPVPTYYKEHSLFAGLSFFDNYVVTLPTFCPSSYSLVVDKRLSENSTATFSPSVVSVIHNAVTKTTCSCYRLEDPTTQTYILWMPRGGVPSEGLLEQFTSNYTHLVLPFGYTPTVGDLYYDLTKTNKNQTLFGPENAIFGDGQTGGQSASQLVQLVWTSLCRWGGLITLDTTAQPPFSYVPPPTTESPRAVLFIIDVVASDKAVFNETINTITNFMKMFNMAITQFSVIDNTAQLPSPFQLYDSISHFSDQIYNDYYLLIPQATPLLDRVFDNIYQMCDPKSLSKDSVLAQISSLYNNIFYVTQTGGSFDNFQTLRSLEGVYHFKTTSVGMASKGNEIPENVYNQLEVLGDVIKADNWYDAVNAMAVDAYGSLYTPPPTKSMFET</sequence>
<dbReference type="InterPro" id="IPR053295">
    <property type="entry name" value="Innate_immunity_reg"/>
</dbReference>
<feature type="compositionally biased region" description="Polar residues" evidence="3">
    <location>
        <begin position="1681"/>
        <end position="1697"/>
    </location>
</feature>
<dbReference type="InterPro" id="IPR000742">
    <property type="entry name" value="EGF"/>
</dbReference>
<feature type="disulfide bond" evidence="1">
    <location>
        <begin position="284"/>
        <end position="293"/>
    </location>
</feature>
<name>A0A8S1GQ83_9PELO</name>
<dbReference type="EMBL" id="CAJGYM010000002">
    <property type="protein sequence ID" value="CAD6185111.1"/>
    <property type="molecule type" value="Genomic_DNA"/>
</dbReference>
<keyword evidence="1" id="KW-0245">EGF-like domain</keyword>
<evidence type="ECO:0000256" key="3">
    <source>
        <dbReference type="SAM" id="MobiDB-lite"/>
    </source>
</evidence>
<dbReference type="PANTHER" id="PTHR47324">
    <property type="entry name" value="PROTEIN IRG-7-RELATED"/>
    <property type="match status" value="1"/>
</dbReference>
<dbReference type="OrthoDB" id="5805496at2759"/>
<dbReference type="PROSITE" id="PS50026">
    <property type="entry name" value="EGF_3"/>
    <property type="match status" value="2"/>
</dbReference>
<feature type="disulfide bond" evidence="1">
    <location>
        <begin position="1166"/>
        <end position="1175"/>
    </location>
</feature>
<keyword evidence="1" id="KW-1015">Disulfide bond</keyword>
<evidence type="ECO:0000313" key="5">
    <source>
        <dbReference type="EMBL" id="CAD6185111.1"/>
    </source>
</evidence>
<feature type="domain" description="EGF-like" evidence="4">
    <location>
        <begin position="1143"/>
        <end position="1176"/>
    </location>
</feature>
<evidence type="ECO:0000256" key="1">
    <source>
        <dbReference type="PROSITE-ProRule" id="PRU00076"/>
    </source>
</evidence>
<accession>A0A8S1GQ83</accession>
<feature type="coiled-coil region" evidence="2">
    <location>
        <begin position="12"/>
        <end position="82"/>
    </location>
</feature>
<feature type="compositionally biased region" description="Low complexity" evidence="3">
    <location>
        <begin position="1669"/>
        <end position="1680"/>
    </location>
</feature>
<proteinExistence type="predicted"/>
<keyword evidence="6" id="KW-1185">Reference proteome</keyword>
<organism evidence="5 6">
    <name type="scientific">Caenorhabditis auriculariae</name>
    <dbReference type="NCBI Taxonomy" id="2777116"/>
    <lineage>
        <taxon>Eukaryota</taxon>
        <taxon>Metazoa</taxon>
        <taxon>Ecdysozoa</taxon>
        <taxon>Nematoda</taxon>
        <taxon>Chromadorea</taxon>
        <taxon>Rhabditida</taxon>
        <taxon>Rhabditina</taxon>
        <taxon>Rhabditomorpha</taxon>
        <taxon>Rhabditoidea</taxon>
        <taxon>Rhabditidae</taxon>
        <taxon>Peloderinae</taxon>
        <taxon>Caenorhabditis</taxon>
    </lineage>
</organism>
<dbReference type="PANTHER" id="PTHR47324:SF1">
    <property type="entry name" value="EGF-LIKE DOMAIN-CONTAINING PROTEIN-RELATED"/>
    <property type="match status" value="1"/>
</dbReference>
<protein>
    <recommendedName>
        <fullName evidence="4">EGF-like domain-containing protein</fullName>
    </recommendedName>
</protein>